<protein>
    <submittedName>
        <fullName evidence="1">Uncharacterized protein</fullName>
    </submittedName>
</protein>
<reference evidence="1" key="2">
    <citation type="submission" date="2006-01" db="EMBL/GenBank/DDBJ databases">
        <authorList>
            <person name="Genoscope"/>
        </authorList>
    </citation>
    <scope>NUCLEOTIDE SEQUENCE</scope>
</reference>
<name>Q1PYW0_KUEST</name>
<dbReference type="AlphaFoldDB" id="Q1PYW0"/>
<organism evidence="1">
    <name type="scientific">Kuenenia stuttgartiensis</name>
    <dbReference type="NCBI Taxonomy" id="174633"/>
    <lineage>
        <taxon>Bacteria</taxon>
        <taxon>Pseudomonadati</taxon>
        <taxon>Planctomycetota</taxon>
        <taxon>Candidatus Brocadiia</taxon>
        <taxon>Candidatus Brocadiales</taxon>
        <taxon>Candidatus Brocadiaceae</taxon>
        <taxon>Candidatus Kuenenia</taxon>
    </lineage>
</organism>
<evidence type="ECO:0000313" key="1">
    <source>
        <dbReference type="EMBL" id="CAJ72263.1"/>
    </source>
</evidence>
<reference evidence="1" key="1">
    <citation type="journal article" date="2006" name="Nature">
        <title>Deciphering the evolution and metabolism of an anammox bacterium from a community genome.</title>
        <authorList>
            <person name="Strous M."/>
            <person name="Pelletier E."/>
            <person name="Mangenot S."/>
            <person name="Rattei T."/>
            <person name="Lehner A."/>
            <person name="Taylor M.W."/>
            <person name="Horn M."/>
            <person name="Daims H."/>
            <person name="Bartol-Mavel D."/>
            <person name="Wincker P."/>
            <person name="Barbe V."/>
            <person name="Fonknechten N."/>
            <person name="Vallenet D."/>
            <person name="Segurens B."/>
            <person name="Schenowitz-Truong C."/>
            <person name="Medigue C."/>
            <person name="Collingro A."/>
            <person name="Snel B."/>
            <person name="Dutilh B.E."/>
            <person name="OpDenCamp H.J.M."/>
            <person name="vanDerDrift C."/>
            <person name="Cirpus I."/>
            <person name="vanDePas-Schoonen K.T."/>
            <person name="Harhangi H.R."/>
            <person name="vanNiftrik L."/>
            <person name="Schmid M."/>
            <person name="Keltjens J."/>
            <person name="vanDeVossenberg J."/>
            <person name="Kartal B."/>
            <person name="Meier H."/>
            <person name="Frishman D."/>
            <person name="Huynen M.A."/>
            <person name="Mewes H."/>
            <person name="Weissenbach J."/>
            <person name="Jetten M.S.M."/>
            <person name="Wagner M."/>
            <person name="LePaslier D."/>
        </authorList>
    </citation>
    <scope>NUCLEOTIDE SEQUENCE</scope>
</reference>
<proteinExistence type="predicted"/>
<dbReference type="EMBL" id="CT573072">
    <property type="protein sequence ID" value="CAJ72263.1"/>
    <property type="molecule type" value="Genomic_DNA"/>
</dbReference>
<gene>
    <name evidence="1" type="ORF">kustd1518</name>
</gene>
<accession>Q1PYW0</accession>
<sequence>MGTRVYAGAWERERLGTRDAWEREVFPVPSLQSSICNLPTADCRLQTSDF</sequence>